<dbReference type="GO" id="GO:0008270">
    <property type="term" value="F:zinc ion binding"/>
    <property type="evidence" value="ECO:0007669"/>
    <property type="project" value="UniProtKB-KW"/>
</dbReference>
<dbReference type="GeneID" id="20524731"/>
<accession>A0A058ZEP8</accession>
<keyword evidence="9" id="KW-1185">Reference proteome</keyword>
<evidence type="ECO:0000256" key="5">
    <source>
        <dbReference type="SAM" id="MobiDB-lite"/>
    </source>
</evidence>
<keyword evidence="1" id="KW-0479">Metal-binding</keyword>
<dbReference type="EMBL" id="KB932201">
    <property type="protein sequence ID" value="KCV72421.1"/>
    <property type="molecule type" value="Genomic_DNA"/>
</dbReference>
<keyword evidence="3" id="KW-0862">Zinc</keyword>
<dbReference type="AlphaFoldDB" id="A0A058ZEP8"/>
<dbReference type="PROSITE" id="PS51038">
    <property type="entry name" value="BAH"/>
    <property type="match status" value="1"/>
</dbReference>
<evidence type="ECO:0000313" key="8">
    <source>
        <dbReference type="EMBL" id="KCV72421.1"/>
    </source>
</evidence>
<dbReference type="PROSITE" id="PS50016">
    <property type="entry name" value="ZF_PHD_2"/>
    <property type="match status" value="1"/>
</dbReference>
<evidence type="ECO:0000313" key="9">
    <source>
        <dbReference type="Proteomes" id="UP000030693"/>
    </source>
</evidence>
<evidence type="ECO:0000256" key="1">
    <source>
        <dbReference type="ARBA" id="ARBA00022723"/>
    </source>
</evidence>
<dbReference type="PROSITE" id="PS01359">
    <property type="entry name" value="ZF_PHD_1"/>
    <property type="match status" value="1"/>
</dbReference>
<dbReference type="STRING" id="691883.A0A058ZEP8"/>
<reference evidence="8" key="1">
    <citation type="submission" date="2013-04" db="EMBL/GenBank/DDBJ databases">
        <title>The Genome Sequence of Fonticula alba ATCC 38817.</title>
        <authorList>
            <consortium name="The Broad Institute Genomics Platform"/>
            <person name="Russ C."/>
            <person name="Cuomo C."/>
            <person name="Burger G."/>
            <person name="Gray M.W."/>
            <person name="Holland P.W.H."/>
            <person name="King N."/>
            <person name="Lang F.B.F."/>
            <person name="Roger A.J."/>
            <person name="Ruiz-Trillo I."/>
            <person name="Brown M."/>
            <person name="Walker B."/>
            <person name="Young S."/>
            <person name="Zeng Q."/>
            <person name="Gargeya S."/>
            <person name="Fitzgerald M."/>
            <person name="Haas B."/>
            <person name="Abouelleil A."/>
            <person name="Allen A.W."/>
            <person name="Alvarado L."/>
            <person name="Arachchi H.M."/>
            <person name="Berlin A.M."/>
            <person name="Chapman S.B."/>
            <person name="Gainer-Dewar J."/>
            <person name="Goldberg J."/>
            <person name="Griggs A."/>
            <person name="Gujja S."/>
            <person name="Hansen M."/>
            <person name="Howarth C."/>
            <person name="Imamovic A."/>
            <person name="Ireland A."/>
            <person name="Larimer J."/>
            <person name="McCowan C."/>
            <person name="Murphy C."/>
            <person name="Pearson M."/>
            <person name="Poon T.W."/>
            <person name="Priest M."/>
            <person name="Roberts A."/>
            <person name="Saif S."/>
            <person name="Shea T."/>
            <person name="Sisk P."/>
            <person name="Sykes S."/>
            <person name="Wortman J."/>
            <person name="Nusbaum C."/>
            <person name="Birren B."/>
        </authorList>
    </citation>
    <scope>NUCLEOTIDE SEQUENCE [LARGE SCALE GENOMIC DNA]</scope>
    <source>
        <strain evidence="8">ATCC 38817</strain>
    </source>
</reference>
<dbReference type="OrthoDB" id="436852at2759"/>
<dbReference type="Proteomes" id="UP000030693">
    <property type="component" value="Unassembled WGS sequence"/>
</dbReference>
<protein>
    <recommendedName>
        <fullName evidence="10">BAH domain-containing protein</fullName>
    </recommendedName>
</protein>
<dbReference type="PANTHER" id="PTHR46364">
    <property type="entry name" value="OS08G0421900 PROTEIN"/>
    <property type="match status" value="1"/>
</dbReference>
<dbReference type="InterPro" id="IPR019787">
    <property type="entry name" value="Znf_PHD-finger"/>
</dbReference>
<dbReference type="OMA" id="NFEFIAT"/>
<name>A0A058ZEP8_FONAL</name>
<dbReference type="CDD" id="cd04370">
    <property type="entry name" value="BAH"/>
    <property type="match status" value="1"/>
</dbReference>
<dbReference type="eggNOG" id="KOG1886">
    <property type="taxonomic scope" value="Eukaryota"/>
</dbReference>
<feature type="region of interest" description="Disordered" evidence="5">
    <location>
        <begin position="232"/>
        <end position="257"/>
    </location>
</feature>
<evidence type="ECO:0000259" key="6">
    <source>
        <dbReference type="PROSITE" id="PS50016"/>
    </source>
</evidence>
<feature type="domain" description="BAH" evidence="7">
    <location>
        <begin position="42"/>
        <end position="168"/>
    </location>
</feature>
<dbReference type="InterPro" id="IPR001965">
    <property type="entry name" value="Znf_PHD"/>
</dbReference>
<dbReference type="GO" id="GO:0003682">
    <property type="term" value="F:chromatin binding"/>
    <property type="evidence" value="ECO:0007669"/>
    <property type="project" value="InterPro"/>
</dbReference>
<dbReference type="Gene3D" id="2.30.30.490">
    <property type="match status" value="1"/>
</dbReference>
<dbReference type="RefSeq" id="XP_009492122.1">
    <property type="nucleotide sequence ID" value="XM_009493847.1"/>
</dbReference>
<dbReference type="InterPro" id="IPR043151">
    <property type="entry name" value="BAH_sf"/>
</dbReference>
<dbReference type="Pfam" id="PF01426">
    <property type="entry name" value="BAH"/>
    <property type="match status" value="1"/>
</dbReference>
<evidence type="ECO:0000256" key="3">
    <source>
        <dbReference type="ARBA" id="ARBA00022833"/>
    </source>
</evidence>
<dbReference type="SMART" id="SM00439">
    <property type="entry name" value="BAH"/>
    <property type="match status" value="1"/>
</dbReference>
<organism evidence="8">
    <name type="scientific">Fonticula alba</name>
    <name type="common">Slime mold</name>
    <dbReference type="NCBI Taxonomy" id="691883"/>
    <lineage>
        <taxon>Eukaryota</taxon>
        <taxon>Rotosphaerida</taxon>
        <taxon>Fonticulaceae</taxon>
        <taxon>Fonticula</taxon>
    </lineage>
</organism>
<dbReference type="InterPro" id="IPR019786">
    <property type="entry name" value="Zinc_finger_PHD-type_CS"/>
</dbReference>
<keyword evidence="2 4" id="KW-0863">Zinc-finger</keyword>
<feature type="domain" description="PHD-type" evidence="6">
    <location>
        <begin position="169"/>
        <end position="219"/>
    </location>
</feature>
<dbReference type="InterPro" id="IPR011011">
    <property type="entry name" value="Znf_FYVE_PHD"/>
</dbReference>
<feature type="region of interest" description="Disordered" evidence="5">
    <location>
        <begin position="1"/>
        <end position="27"/>
    </location>
</feature>
<dbReference type="InterPro" id="IPR001025">
    <property type="entry name" value="BAH_dom"/>
</dbReference>
<proteinExistence type="predicted"/>
<dbReference type="Gene3D" id="3.30.40.10">
    <property type="entry name" value="Zinc/RING finger domain, C3HC4 (zinc finger)"/>
    <property type="match status" value="1"/>
</dbReference>
<evidence type="ECO:0000256" key="4">
    <source>
        <dbReference type="PROSITE-ProRule" id="PRU00146"/>
    </source>
</evidence>
<evidence type="ECO:0008006" key="10">
    <source>
        <dbReference type="Google" id="ProtNLM"/>
    </source>
</evidence>
<dbReference type="SMART" id="SM00249">
    <property type="entry name" value="PHD"/>
    <property type="match status" value="1"/>
</dbReference>
<evidence type="ECO:0000259" key="7">
    <source>
        <dbReference type="PROSITE" id="PS51038"/>
    </source>
</evidence>
<gene>
    <name evidence="8" type="ORF">H696_00006</name>
</gene>
<dbReference type="Pfam" id="PF00628">
    <property type="entry name" value="PHD"/>
    <property type="match status" value="1"/>
</dbReference>
<sequence length="257" mass="28669">MSGLTSTKRAAKAKSAAASTSTGASKPASGRVRYRAFSLRDHRYSVGCAVRILSREGLDYLARVKKIEGNPGDSVDVMITVRWFYRPEEIKNGRRAYHGKNEVLLTDHEDTIHVGAVNGPAIILPFKEWLDRQQQSDPEDGPQDVDEEHVFYYREKYEHITGDILTKLEQYCRCECPENPDRLMIYCDTCEKWFHAECEQLTDEDLKAAHYSCAGCRAALNTEVAVAPGAPTLASAKGGPEVSPVKRETSRSRASRG</sequence>
<evidence type="ECO:0000256" key="2">
    <source>
        <dbReference type="ARBA" id="ARBA00022771"/>
    </source>
</evidence>
<dbReference type="InterPro" id="IPR013083">
    <property type="entry name" value="Znf_RING/FYVE/PHD"/>
</dbReference>
<dbReference type="SUPFAM" id="SSF57903">
    <property type="entry name" value="FYVE/PHD zinc finger"/>
    <property type="match status" value="1"/>
</dbReference>